<dbReference type="Pfam" id="PF12833">
    <property type="entry name" value="HTH_18"/>
    <property type="match status" value="1"/>
</dbReference>
<keyword evidence="6" id="KW-1185">Reference proteome</keyword>
<dbReference type="InterPro" id="IPR018060">
    <property type="entry name" value="HTH_AraC"/>
</dbReference>
<dbReference type="InterPro" id="IPR009057">
    <property type="entry name" value="Homeodomain-like_sf"/>
</dbReference>
<dbReference type="InterPro" id="IPR014710">
    <property type="entry name" value="RmlC-like_jellyroll"/>
</dbReference>
<keyword evidence="3" id="KW-0804">Transcription</keyword>
<evidence type="ECO:0000259" key="4">
    <source>
        <dbReference type="PROSITE" id="PS01124"/>
    </source>
</evidence>
<dbReference type="Pfam" id="PF14525">
    <property type="entry name" value="AraC_binding_2"/>
    <property type="match status" value="1"/>
</dbReference>
<comment type="caution">
    <text evidence="5">The sequence shown here is derived from an EMBL/GenBank/DDBJ whole genome shotgun (WGS) entry which is preliminary data.</text>
</comment>
<evidence type="ECO:0000256" key="3">
    <source>
        <dbReference type="ARBA" id="ARBA00023163"/>
    </source>
</evidence>
<dbReference type="Gene3D" id="2.60.120.10">
    <property type="entry name" value="Jelly Rolls"/>
    <property type="match status" value="1"/>
</dbReference>
<dbReference type="SUPFAM" id="SSF51182">
    <property type="entry name" value="RmlC-like cupins"/>
    <property type="match status" value="1"/>
</dbReference>
<evidence type="ECO:0000256" key="1">
    <source>
        <dbReference type="ARBA" id="ARBA00023015"/>
    </source>
</evidence>
<dbReference type="InterPro" id="IPR050204">
    <property type="entry name" value="AraC_XylS_family_regulators"/>
</dbReference>
<keyword evidence="1" id="KW-0805">Transcription regulation</keyword>
<accession>A0AAE4B1T8</accession>
<evidence type="ECO:0000313" key="6">
    <source>
        <dbReference type="Proteomes" id="UP001240236"/>
    </source>
</evidence>
<feature type="domain" description="HTH araC/xylS-type" evidence="4">
    <location>
        <begin position="222"/>
        <end position="324"/>
    </location>
</feature>
<dbReference type="Gene3D" id="1.10.10.60">
    <property type="entry name" value="Homeodomain-like"/>
    <property type="match status" value="1"/>
</dbReference>
<dbReference type="AlphaFoldDB" id="A0AAE4B1T8"/>
<name>A0AAE4B1T8_9ACTN</name>
<proteinExistence type="predicted"/>
<dbReference type="PROSITE" id="PS01124">
    <property type="entry name" value="HTH_ARAC_FAMILY_2"/>
    <property type="match status" value="1"/>
</dbReference>
<dbReference type="InterPro" id="IPR035418">
    <property type="entry name" value="AraC-bd_2"/>
</dbReference>
<sequence>MAPGEVPLRRSAYATSNVEEAHAAMRRVYFDFAARVPPGLTDFSYQVHSVDSGVIGLDRMRYSTTLDLATAPVGYVHATYVLHGDLTVRSGGEQVHVTAGDLVLVPPGQRFQGRLVDFDVRILRLPLTTVAHAAAARWGTAPADFAFRSMLPISAPLARYWRETLTYLHRVALNPDTALPSAPAHAAIVDLAAAATVATFPSTATTACYLPGPGETGPGAVRRAIAYLEEHAAEATTLADVAAAARTGPRGLQAAFRRHLDTTPMAYLRRIRLERAHRELQAADPAQGATVGAIARRWGFTHLGRFAAAYRDEYGTSPAETLRSG</sequence>
<dbReference type="RefSeq" id="WP_307247416.1">
    <property type="nucleotide sequence ID" value="NZ_JAUSUZ010000001.1"/>
</dbReference>
<dbReference type="SUPFAM" id="SSF46689">
    <property type="entry name" value="Homeodomain-like"/>
    <property type="match status" value="2"/>
</dbReference>
<dbReference type="EMBL" id="JAUSUZ010000001">
    <property type="protein sequence ID" value="MDQ0370999.1"/>
    <property type="molecule type" value="Genomic_DNA"/>
</dbReference>
<reference evidence="5 6" key="1">
    <citation type="submission" date="2023-07" db="EMBL/GenBank/DDBJ databases">
        <title>Sequencing the genomes of 1000 actinobacteria strains.</title>
        <authorList>
            <person name="Klenk H.-P."/>
        </authorList>
    </citation>
    <scope>NUCLEOTIDE SEQUENCE [LARGE SCALE GENOMIC DNA]</scope>
    <source>
        <strain evidence="5 6">DSM 44709</strain>
    </source>
</reference>
<organism evidence="5 6">
    <name type="scientific">Catenuloplanes indicus</name>
    <dbReference type="NCBI Taxonomy" id="137267"/>
    <lineage>
        <taxon>Bacteria</taxon>
        <taxon>Bacillati</taxon>
        <taxon>Actinomycetota</taxon>
        <taxon>Actinomycetes</taxon>
        <taxon>Micromonosporales</taxon>
        <taxon>Micromonosporaceae</taxon>
        <taxon>Catenuloplanes</taxon>
    </lineage>
</organism>
<dbReference type="GO" id="GO:0003700">
    <property type="term" value="F:DNA-binding transcription factor activity"/>
    <property type="evidence" value="ECO:0007669"/>
    <property type="project" value="InterPro"/>
</dbReference>
<dbReference type="PANTHER" id="PTHR46796:SF12">
    <property type="entry name" value="HTH-TYPE DNA-BINDING TRANSCRIPTIONAL ACTIVATOR EUTR"/>
    <property type="match status" value="1"/>
</dbReference>
<dbReference type="InterPro" id="IPR011051">
    <property type="entry name" value="RmlC_Cupin_sf"/>
</dbReference>
<dbReference type="PANTHER" id="PTHR46796">
    <property type="entry name" value="HTH-TYPE TRANSCRIPTIONAL ACTIVATOR RHAS-RELATED"/>
    <property type="match status" value="1"/>
</dbReference>
<evidence type="ECO:0000256" key="2">
    <source>
        <dbReference type="ARBA" id="ARBA00023125"/>
    </source>
</evidence>
<protein>
    <submittedName>
        <fullName evidence="5">AraC-like DNA-binding protein</fullName>
    </submittedName>
</protein>
<evidence type="ECO:0000313" key="5">
    <source>
        <dbReference type="EMBL" id="MDQ0370999.1"/>
    </source>
</evidence>
<dbReference type="Proteomes" id="UP001240236">
    <property type="component" value="Unassembled WGS sequence"/>
</dbReference>
<gene>
    <name evidence="5" type="ORF">J2S42_007668</name>
</gene>
<dbReference type="SMART" id="SM00342">
    <property type="entry name" value="HTH_ARAC"/>
    <property type="match status" value="1"/>
</dbReference>
<keyword evidence="2 5" id="KW-0238">DNA-binding</keyword>
<dbReference type="GO" id="GO:0043565">
    <property type="term" value="F:sequence-specific DNA binding"/>
    <property type="evidence" value="ECO:0007669"/>
    <property type="project" value="InterPro"/>
</dbReference>